<sequence length="220" mass="25397">MRLGLVCRVLRAVCRDPRAWAHVTLTPGYSHDYRSKEKGLLDLLVLKIAPAVHTMRVAYEWPAVNLSRYTNEAKVLEIEFEDATGELVEDYDKKRLFHTIHHYRNSLEVVKLSCLHEMEVLHLIDRMPRGPKSPERKLLILVIHPAEMIDDGEVNEGVTERMEVDDDTQESSIESMPFLDFCEALDAILNDPPFVLINRNLHQKARSKEIGLGKFFKTYC</sequence>
<evidence type="ECO:0000313" key="1">
    <source>
        <dbReference type="Proteomes" id="UP000504606"/>
    </source>
</evidence>
<keyword evidence="1" id="KW-1185">Reference proteome</keyword>
<reference evidence="2" key="1">
    <citation type="submission" date="2025-08" db="UniProtKB">
        <authorList>
            <consortium name="RefSeq"/>
        </authorList>
    </citation>
    <scope>IDENTIFICATION</scope>
    <source>
        <tissue evidence="2">Whole organism</tissue>
    </source>
</reference>
<dbReference type="KEGG" id="foc:113215727"/>
<dbReference type="RefSeq" id="XP_052130180.1">
    <property type="nucleotide sequence ID" value="XM_052274220.1"/>
</dbReference>
<name>A0A9C6X6V4_FRAOC</name>
<organism evidence="1 2">
    <name type="scientific">Frankliniella occidentalis</name>
    <name type="common">Western flower thrips</name>
    <name type="synonym">Euthrips occidentalis</name>
    <dbReference type="NCBI Taxonomy" id="133901"/>
    <lineage>
        <taxon>Eukaryota</taxon>
        <taxon>Metazoa</taxon>
        <taxon>Ecdysozoa</taxon>
        <taxon>Arthropoda</taxon>
        <taxon>Hexapoda</taxon>
        <taxon>Insecta</taxon>
        <taxon>Pterygota</taxon>
        <taxon>Neoptera</taxon>
        <taxon>Paraneoptera</taxon>
        <taxon>Thysanoptera</taxon>
        <taxon>Terebrantia</taxon>
        <taxon>Thripoidea</taxon>
        <taxon>Thripidae</taxon>
        <taxon>Frankliniella</taxon>
    </lineage>
</organism>
<gene>
    <name evidence="2" type="primary">LOC113215727</name>
</gene>
<evidence type="ECO:0000313" key="2">
    <source>
        <dbReference type="RefSeq" id="XP_052130180.1"/>
    </source>
</evidence>
<dbReference type="AlphaFoldDB" id="A0A9C6X6V4"/>
<accession>A0A9C6X6V4</accession>
<proteinExistence type="predicted"/>
<dbReference type="Proteomes" id="UP000504606">
    <property type="component" value="Unplaced"/>
</dbReference>
<protein>
    <submittedName>
        <fullName evidence="2">Uncharacterized protein LOC113215727</fullName>
    </submittedName>
</protein>
<dbReference type="GeneID" id="113215727"/>